<dbReference type="Proteomes" id="UP001168821">
    <property type="component" value="Unassembled WGS sequence"/>
</dbReference>
<protein>
    <submittedName>
        <fullName evidence="1">Uncharacterized protein</fullName>
    </submittedName>
</protein>
<gene>
    <name evidence="1" type="ORF">Zmor_028454</name>
</gene>
<sequence length="105" mass="11988">MWKKQLTLQERGVSRRRSHVFGLSTEDFSPIPASTSPAGNSSTIKTFLKLSSRVQLNVVKRKLFKNVAVINRIIWFDLGKKSFSYVKKVYLAPVVKSSKSRIFNL</sequence>
<organism evidence="1 2">
    <name type="scientific">Zophobas morio</name>
    <dbReference type="NCBI Taxonomy" id="2755281"/>
    <lineage>
        <taxon>Eukaryota</taxon>
        <taxon>Metazoa</taxon>
        <taxon>Ecdysozoa</taxon>
        <taxon>Arthropoda</taxon>
        <taxon>Hexapoda</taxon>
        <taxon>Insecta</taxon>
        <taxon>Pterygota</taxon>
        <taxon>Neoptera</taxon>
        <taxon>Endopterygota</taxon>
        <taxon>Coleoptera</taxon>
        <taxon>Polyphaga</taxon>
        <taxon>Cucujiformia</taxon>
        <taxon>Tenebrionidae</taxon>
        <taxon>Zophobas</taxon>
    </lineage>
</organism>
<evidence type="ECO:0000313" key="2">
    <source>
        <dbReference type="Proteomes" id="UP001168821"/>
    </source>
</evidence>
<accession>A0AA38HR47</accession>
<keyword evidence="2" id="KW-1185">Reference proteome</keyword>
<reference evidence="1" key="1">
    <citation type="journal article" date="2023" name="G3 (Bethesda)">
        <title>Whole genome assemblies of Zophobas morio and Tenebrio molitor.</title>
        <authorList>
            <person name="Kaur S."/>
            <person name="Stinson S.A."/>
            <person name="diCenzo G.C."/>
        </authorList>
    </citation>
    <scope>NUCLEOTIDE SEQUENCE</scope>
    <source>
        <strain evidence="1">QUZm001</strain>
    </source>
</reference>
<comment type="caution">
    <text evidence="1">The sequence shown here is derived from an EMBL/GenBank/DDBJ whole genome shotgun (WGS) entry which is preliminary data.</text>
</comment>
<proteinExistence type="predicted"/>
<dbReference type="EMBL" id="JALNTZ010000009">
    <property type="protein sequence ID" value="KAJ3641986.1"/>
    <property type="molecule type" value="Genomic_DNA"/>
</dbReference>
<name>A0AA38HR47_9CUCU</name>
<evidence type="ECO:0000313" key="1">
    <source>
        <dbReference type="EMBL" id="KAJ3641986.1"/>
    </source>
</evidence>
<dbReference type="AlphaFoldDB" id="A0AA38HR47"/>